<dbReference type="Proteomes" id="UP000008225">
    <property type="component" value="Chromosome 11"/>
</dbReference>
<dbReference type="GeneTree" id="ENSGT00940000166898"/>
<dbReference type="PANTHER" id="PTHR12138:SF135">
    <property type="entry name" value="SAM DOMAIN-CONTAINING PROTEIN"/>
    <property type="match status" value="1"/>
</dbReference>
<dbReference type="InParanoid" id="A0A5F4WGA7"/>
<name>A0A5F4WGA7_CALJA</name>
<accession>A0A5F4WGA7</accession>
<reference evidence="2" key="2">
    <citation type="submission" date="2025-08" db="UniProtKB">
        <authorList>
            <consortium name="Ensembl"/>
        </authorList>
    </citation>
    <scope>IDENTIFICATION</scope>
</reference>
<proteinExistence type="predicted"/>
<evidence type="ECO:0000256" key="1">
    <source>
        <dbReference type="SAM" id="MobiDB-lite"/>
    </source>
</evidence>
<reference evidence="2" key="1">
    <citation type="submission" date="2009-03" db="EMBL/GenBank/DDBJ databases">
        <authorList>
            <person name="Warren W."/>
            <person name="Ye L."/>
            <person name="Minx P."/>
            <person name="Worley K."/>
            <person name="Gibbs R."/>
            <person name="Wilson R.K."/>
        </authorList>
    </citation>
    <scope>NUCLEOTIDE SEQUENCE [LARGE SCALE GENOMIC DNA]</scope>
</reference>
<feature type="region of interest" description="Disordered" evidence="1">
    <location>
        <begin position="1"/>
        <end position="23"/>
    </location>
</feature>
<keyword evidence="3" id="KW-1185">Reference proteome</keyword>
<reference evidence="2" key="3">
    <citation type="submission" date="2025-09" db="UniProtKB">
        <authorList>
            <consortium name="Ensembl"/>
        </authorList>
    </citation>
    <scope>IDENTIFICATION</scope>
</reference>
<evidence type="ECO:0000313" key="3">
    <source>
        <dbReference type="Proteomes" id="UP000008225"/>
    </source>
</evidence>
<evidence type="ECO:0000313" key="2">
    <source>
        <dbReference type="Ensembl" id="ENSCJAP00000076718.2"/>
    </source>
</evidence>
<sequence length="164" mass="18095">MPVTRAPKISSLHRSEKGRSHRPPYSVDWILARKCTTTKIHAGAAHIYNEFSESKWLSNTAVVPTWRSKSVTLVEPSLKVGTTRKGATWEQEKSHALQSRLEWSGAILAHCNLRLLGSSDSPASVSRVAGITGVCHHAQLIFCIFNRDGVLPCWPGWSQTPGLN</sequence>
<protein>
    <submittedName>
        <fullName evidence="2">Uncharacterized protein</fullName>
    </submittedName>
</protein>
<dbReference type="STRING" id="9483.ENSCJAP00000076718"/>
<dbReference type="PANTHER" id="PTHR12138">
    <property type="entry name" value="PRIMATE-EXPANDED PROTEIN FAMILY"/>
    <property type="match status" value="1"/>
</dbReference>
<dbReference type="Bgee" id="ENSCJAG00000051468">
    <property type="expression patterns" value="Expressed in ovary and 2 other cell types or tissues"/>
</dbReference>
<organism evidence="2 3">
    <name type="scientific">Callithrix jacchus</name>
    <name type="common">White-tufted-ear marmoset</name>
    <name type="synonym">Simia Jacchus</name>
    <dbReference type="NCBI Taxonomy" id="9483"/>
    <lineage>
        <taxon>Eukaryota</taxon>
        <taxon>Metazoa</taxon>
        <taxon>Chordata</taxon>
        <taxon>Craniata</taxon>
        <taxon>Vertebrata</taxon>
        <taxon>Euteleostomi</taxon>
        <taxon>Mammalia</taxon>
        <taxon>Eutheria</taxon>
        <taxon>Euarchontoglires</taxon>
        <taxon>Primates</taxon>
        <taxon>Haplorrhini</taxon>
        <taxon>Platyrrhini</taxon>
        <taxon>Cebidae</taxon>
        <taxon>Callitrichinae</taxon>
        <taxon>Callithrix</taxon>
        <taxon>Callithrix</taxon>
    </lineage>
</organism>
<dbReference type="AlphaFoldDB" id="A0A5F4WGA7"/>
<dbReference type="PRINTS" id="PR02045">
    <property type="entry name" value="F138DOMAIN"/>
</dbReference>
<dbReference type="Ensembl" id="ENSCJAT00000089594.2">
    <property type="protein sequence ID" value="ENSCJAP00000076718.2"/>
    <property type="gene ID" value="ENSCJAG00000051468.2"/>
</dbReference>